<evidence type="ECO:0000313" key="2">
    <source>
        <dbReference type="EMBL" id="AAT40656.1"/>
    </source>
</evidence>
<keyword evidence="1" id="KW-0812">Transmembrane</keyword>
<geneLocation type="mitochondrion" evidence="2"/>
<protein>
    <submittedName>
        <fullName evidence="2">Uncharacterized protein orf273</fullName>
    </submittedName>
</protein>
<feature type="transmembrane region" description="Helical" evidence="1">
    <location>
        <begin position="97"/>
        <end position="117"/>
    </location>
</feature>
<dbReference type="GeneID" id="2886183"/>
<gene>
    <name evidence="2" type="primary">orf273</name>
</gene>
<accession>Q6E787</accession>
<dbReference type="AlphaFoldDB" id="Q6E787"/>
<keyword evidence="2" id="KW-0496">Mitochondrion</keyword>
<name>Q6E787_SAPFE</name>
<keyword evidence="1" id="KW-0472">Membrane</keyword>
<keyword evidence="1" id="KW-1133">Transmembrane helix</keyword>
<dbReference type="RefSeq" id="YP_052902.1">
    <property type="nucleotide sequence ID" value="NC_005984.1"/>
</dbReference>
<proteinExistence type="predicted"/>
<organism evidence="2">
    <name type="scientific">Saprolegnia ferax</name>
    <dbReference type="NCBI Taxonomy" id="4770"/>
    <lineage>
        <taxon>Eukaryota</taxon>
        <taxon>Sar</taxon>
        <taxon>Stramenopiles</taxon>
        <taxon>Oomycota</taxon>
        <taxon>Saprolegniomycetes</taxon>
        <taxon>Saprolegniales</taxon>
        <taxon>Saprolegniaceae</taxon>
        <taxon>Saprolegnia</taxon>
    </lineage>
</organism>
<evidence type="ECO:0000256" key="1">
    <source>
        <dbReference type="SAM" id="Phobius"/>
    </source>
</evidence>
<reference evidence="2" key="1">
    <citation type="journal article" date="2004" name="Mycologia">
        <title>The mitochondrial genome of Saprolegnia ferax: organization, gene content and nucleotide sequence.</title>
        <authorList>
            <person name="Grayburn W.S."/>
            <person name="Hudspeth D.S.S."/>
            <person name="Gane M.K."/>
            <person name="Hudspeth M.E.S."/>
        </authorList>
    </citation>
    <scope>NUCLEOTIDE SEQUENCE</scope>
    <source>
        <strain evidence="2">ATCC 36051</strain>
    </source>
</reference>
<dbReference type="EMBL" id="AY534144">
    <property type="protein sequence ID" value="AAT40656.1"/>
    <property type="molecule type" value="Genomic_DNA"/>
</dbReference>
<sequence length="273" mass="33765">MQILKKKSILNITTTNYLDTYQYYLKDLNFFNKFKNKNKTLLKDILLLKIDDLYLLNINLKENYFFPIINKNNLYTENKHNLVYFIQNHKKKMVNDMVINTEIINSFFFNFYINFIFKKFNKRKFKITKFIIKNNTNDKFKIYYKKKIKINLPYIKSHILKTYKKKYSLMAFGGLIFKIKSKYLYINNKKKKKIYNSYLKKRFKIKKKLKIKLKKIKKKNQFFYYNNKFKQNKLIFNFSRINVINDFKKTEKLNNFKSFKNLDNFKNFKKFSV</sequence>